<dbReference type="RefSeq" id="WP_197987410.1">
    <property type="nucleotide sequence ID" value="NZ_JACYXC010000001.1"/>
</dbReference>
<dbReference type="NCBIfam" id="NF041121">
    <property type="entry name" value="SAV_2336_NTERM"/>
    <property type="match status" value="1"/>
</dbReference>
<comment type="caution">
    <text evidence="4">The sequence shown here is derived from an EMBL/GenBank/DDBJ whole genome shotgun (WGS) entry which is preliminary data.</text>
</comment>
<dbReference type="Gene3D" id="1.25.40.10">
    <property type="entry name" value="Tetratricopeptide repeat domain"/>
    <property type="match status" value="3"/>
</dbReference>
<evidence type="ECO:0000256" key="1">
    <source>
        <dbReference type="SAM" id="MobiDB-lite"/>
    </source>
</evidence>
<feature type="compositionally biased region" description="Pro residues" evidence="1">
    <location>
        <begin position="112"/>
        <end position="130"/>
    </location>
</feature>
<dbReference type="InterPro" id="IPR002182">
    <property type="entry name" value="NB-ARC"/>
</dbReference>
<dbReference type="Pfam" id="PF13374">
    <property type="entry name" value="TPR_10"/>
    <property type="match status" value="2"/>
</dbReference>
<feature type="compositionally biased region" description="Basic residues" evidence="1">
    <location>
        <begin position="28"/>
        <end position="46"/>
    </location>
</feature>
<gene>
    <name evidence="4" type="ORF">IHE55_01860</name>
</gene>
<feature type="domain" description="NB-ARC" evidence="2">
    <location>
        <begin position="702"/>
        <end position="857"/>
    </location>
</feature>
<evidence type="ECO:0000259" key="3">
    <source>
        <dbReference type="Pfam" id="PF25000"/>
    </source>
</evidence>
<feature type="domain" description="DUF7779" evidence="3">
    <location>
        <begin position="941"/>
        <end position="1029"/>
    </location>
</feature>
<dbReference type="SUPFAM" id="SSF52540">
    <property type="entry name" value="P-loop containing nucleoside triphosphate hydrolases"/>
    <property type="match status" value="1"/>
</dbReference>
<dbReference type="Pfam" id="PF25000">
    <property type="entry name" value="DUF7779"/>
    <property type="match status" value="1"/>
</dbReference>
<dbReference type="PANTHER" id="PTHR46082">
    <property type="entry name" value="ATP/GTP-BINDING PROTEIN-RELATED"/>
    <property type="match status" value="1"/>
</dbReference>
<dbReference type="EMBL" id="JACYXC010000001">
    <property type="protein sequence ID" value="MBH5333618.1"/>
    <property type="molecule type" value="Genomic_DNA"/>
</dbReference>
<accession>A0ABS0NEP2</accession>
<dbReference type="Pfam" id="PF13424">
    <property type="entry name" value="TPR_12"/>
    <property type="match status" value="2"/>
</dbReference>
<dbReference type="NCBIfam" id="NF040586">
    <property type="entry name" value="FxSxx_TPR"/>
    <property type="match status" value="1"/>
</dbReference>
<dbReference type="PANTHER" id="PTHR46082:SF6">
    <property type="entry name" value="AAA+ ATPASE DOMAIN-CONTAINING PROTEIN-RELATED"/>
    <property type="match status" value="1"/>
</dbReference>
<reference evidence="4 5" key="1">
    <citation type="submission" date="2020-09" db="EMBL/GenBank/DDBJ databases">
        <title>Biosynthesis of the nuclear factor of activated T cells inhibitor NFAT-133 and its congeners in Streptomyces pactum.</title>
        <authorList>
            <person name="Zhou W."/>
            <person name="Posri P."/>
            <person name="Abugrain M.E."/>
            <person name="Weisberg A.J."/>
            <person name="Chang J.H."/>
            <person name="Mahmud T."/>
        </authorList>
    </citation>
    <scope>NUCLEOTIDE SEQUENCE [LARGE SCALE GENOMIC DNA]</scope>
    <source>
        <strain evidence="4 5">ATCC 27456</strain>
    </source>
</reference>
<feature type="region of interest" description="Disordered" evidence="1">
    <location>
        <begin position="267"/>
        <end position="296"/>
    </location>
</feature>
<dbReference type="InterPro" id="IPR027417">
    <property type="entry name" value="P-loop_NTPase"/>
</dbReference>
<dbReference type="Pfam" id="PF00931">
    <property type="entry name" value="NB-ARC"/>
    <property type="match status" value="1"/>
</dbReference>
<dbReference type="Proteomes" id="UP000807371">
    <property type="component" value="Unassembled WGS sequence"/>
</dbReference>
<feature type="compositionally biased region" description="Low complexity" evidence="1">
    <location>
        <begin position="94"/>
        <end position="104"/>
    </location>
</feature>
<dbReference type="SUPFAM" id="SSF48452">
    <property type="entry name" value="TPR-like"/>
    <property type="match status" value="3"/>
</dbReference>
<proteinExistence type="predicted"/>
<keyword evidence="5" id="KW-1185">Reference proteome</keyword>
<sequence length="1515" mass="163481">MQQARHDPGPKRSVRLGVPTGPRLAADRRRRVARGVRGGLRRHRRSAGGGGGGPGRAPVPEPLGAGPAARGTCRPAAPGPAGSPPRPTRHRPGCRCAAGAPRPAGGCGTGSPAPPVVPHPTAPEPGPVPGAGPAGAAWAARPAAATGGAGRAYGTAVPAGRPAPGSGDGGPATGERALARALRPLRRTVPSAVREEIDEEATAERAARQGLWLPVSAPAPERWMDAVLVVDRGSSMVVWRRTARQLAAVLERAGAFRTVRIHHLSSDLSWEPDRPGPARGRGRAAGPPSPVDGLGPRDRRAVLVLTDGVGEAWRDGSARRAVARWAGRATVAVLQVLSQSRWHNTGVSPERVRVRVPYAGAPNGSWERAQGGRWPGGRPPVPVLELDARWVHRWALLVTRPAPRGRDTLAMLPGRPPDLAPPGPEPSARERVLRFRATAAPSAFRLASRLAAAPLNIPVMEFVQRIMDEPGAAPGDLAEVLVGGLLRTVGTDPLDESAIGYEFHPGVRELLLSAGLRDESLYILRSVLDRLGRNWKPLHVLRDSLAAPSAAPADLPEPTERLLPYLRVQEQVYEALSGPYREGARTLRARVAAHRALGRSDDPPTQGRDVTGADAVEGFRRADGAVAVTGPAPPSGRLSPAVESPAAPAPGTRAGDAYPRGSSVSATAARSLPAVENRRAGDPPAIWGNVPPRNNNFTGRQALLDALHERLGSEGTAAVLPEALHGLGGVGKSQIALEYVHQHANDYDAVWWIAAERDEQIRNALVELAESLGLQAGRESNVAVPRVLDALRTGRPCKHWLLVFDNAEDLETVRQYFPSGGPGRILVTSRNAQWSRAARTVEVDVFERSESVELLRRRGPELPPGQADRVAEALGDLPLAIEQAAAWLTETGMPVDEYLQVFEDERTDLSSRRSELLAAGVPVDYPEPVAAAWNMSLRRLAEHHPGALQLLWMCSFFAPEPISRRLFSNVRGVSLSPELSAVLQDPIKLGHAIREIGRYALIKINHRSNTIEMHRLVQAVLIGQMSPQQQADMRHSAHLLLAHGDPNEVTVPNWPRYTDLLSHVRASRALECDDKWVRQTVRNVIRFLYLWGDHEGALDFGGQVLEAWRETLGEESLETVAVARMVAHALNATGNFARAQELNARTLELLRGTVGDDHEDTLAAFASVAHDTRLRGDYQLSVELEHDRWRRSIRVFGDEDPFTLGAANDYALSLRSAGEFARARELTEQAREAALVILGETSLTRFMLETNLSIDVREGGDYLTARDMQELTFAGARRHVPKNAPVYSLAMRTLGVARRKAGDHAGALELSREALEHYRMRYSGHHLYTAVTLLNHSLDLRQNGDPGGAREAGRESLEALRSLLGARHPATLSAAGDLAVTLRLLGETEAALALDRETWPVLVERVGADHPAALSCAVNLASDHYTLGDHEQARRLDAEALDGCRRRLGPEHPTTLQCALNLAADLRALGERQQAQEMQQEALAKLREVLGEGHPVVVAAARGVRADIDIEVYSF</sequence>
<dbReference type="InterPro" id="IPR056681">
    <property type="entry name" value="DUF7779"/>
</dbReference>
<dbReference type="Gene3D" id="3.40.50.300">
    <property type="entry name" value="P-loop containing nucleotide triphosphate hydrolases"/>
    <property type="match status" value="1"/>
</dbReference>
<dbReference type="InterPro" id="IPR011990">
    <property type="entry name" value="TPR-like_helical_dom_sf"/>
</dbReference>
<feature type="region of interest" description="Disordered" evidence="1">
    <location>
        <begin position="1"/>
        <end position="135"/>
    </location>
</feature>
<feature type="compositionally biased region" description="Low complexity" evidence="1">
    <location>
        <begin position="639"/>
        <end position="650"/>
    </location>
</feature>
<feature type="compositionally biased region" description="Pro residues" evidence="1">
    <location>
        <begin position="77"/>
        <end position="86"/>
    </location>
</feature>
<dbReference type="InterPro" id="IPR053137">
    <property type="entry name" value="NLR-like"/>
</dbReference>
<feature type="region of interest" description="Disordered" evidence="1">
    <location>
        <begin position="626"/>
        <end position="693"/>
    </location>
</feature>
<evidence type="ECO:0000313" key="4">
    <source>
        <dbReference type="EMBL" id="MBH5333618.1"/>
    </source>
</evidence>
<evidence type="ECO:0000313" key="5">
    <source>
        <dbReference type="Proteomes" id="UP000807371"/>
    </source>
</evidence>
<organism evidence="4 5">
    <name type="scientific">Streptomyces pactum</name>
    <dbReference type="NCBI Taxonomy" id="68249"/>
    <lineage>
        <taxon>Bacteria</taxon>
        <taxon>Bacillati</taxon>
        <taxon>Actinomycetota</taxon>
        <taxon>Actinomycetes</taxon>
        <taxon>Kitasatosporales</taxon>
        <taxon>Streptomycetaceae</taxon>
        <taxon>Streptomyces</taxon>
    </lineage>
</organism>
<protein>
    <submittedName>
        <fullName evidence="4">Tetratricopeptide repeat protein</fullName>
    </submittedName>
</protein>
<evidence type="ECO:0000259" key="2">
    <source>
        <dbReference type="Pfam" id="PF00931"/>
    </source>
</evidence>
<feature type="region of interest" description="Disordered" evidence="1">
    <location>
        <begin position="148"/>
        <end position="174"/>
    </location>
</feature>
<feature type="compositionally biased region" description="Basic and acidic residues" evidence="1">
    <location>
        <begin position="1"/>
        <end position="10"/>
    </location>
</feature>
<dbReference type="InterPro" id="IPR047738">
    <property type="entry name" value="SAV_2336-like_N"/>
</dbReference>
<name>A0ABS0NEP2_9ACTN</name>
<feature type="compositionally biased region" description="Low complexity" evidence="1">
    <location>
        <begin position="148"/>
        <end position="157"/>
    </location>
</feature>